<organism evidence="2">
    <name type="scientific">marine sediment metagenome</name>
    <dbReference type="NCBI Taxonomy" id="412755"/>
    <lineage>
        <taxon>unclassified sequences</taxon>
        <taxon>metagenomes</taxon>
        <taxon>ecological metagenomes</taxon>
    </lineage>
</organism>
<dbReference type="PRINTS" id="PR00449">
    <property type="entry name" value="RASTRNSFRMNG"/>
</dbReference>
<dbReference type="SMART" id="SM00175">
    <property type="entry name" value="RAB"/>
    <property type="match status" value="1"/>
</dbReference>
<protein>
    <recommendedName>
        <fullName evidence="3">GTP-binding protein</fullName>
    </recommendedName>
</protein>
<accession>A0A0F9R264</accession>
<dbReference type="InterPro" id="IPR005225">
    <property type="entry name" value="Small_GTP-bd"/>
</dbReference>
<dbReference type="PANTHER" id="PTHR47978">
    <property type="match status" value="1"/>
</dbReference>
<evidence type="ECO:0008006" key="3">
    <source>
        <dbReference type="Google" id="ProtNLM"/>
    </source>
</evidence>
<dbReference type="InterPro" id="IPR001806">
    <property type="entry name" value="Small_GTPase"/>
</dbReference>
<dbReference type="PROSITE" id="PS51419">
    <property type="entry name" value="RAB"/>
    <property type="match status" value="1"/>
</dbReference>
<dbReference type="InterPro" id="IPR027417">
    <property type="entry name" value="P-loop_NTPase"/>
</dbReference>
<comment type="caution">
    <text evidence="2">The sequence shown here is derived from an EMBL/GenBank/DDBJ whole genome shotgun (WGS) entry which is preliminary data.</text>
</comment>
<dbReference type="Gene3D" id="3.40.50.300">
    <property type="entry name" value="P-loop containing nucleotide triphosphate hydrolases"/>
    <property type="match status" value="1"/>
</dbReference>
<dbReference type="GO" id="GO:0003924">
    <property type="term" value="F:GTPase activity"/>
    <property type="evidence" value="ECO:0007669"/>
    <property type="project" value="InterPro"/>
</dbReference>
<dbReference type="GO" id="GO:0005525">
    <property type="term" value="F:GTP binding"/>
    <property type="evidence" value="ECO:0007669"/>
    <property type="project" value="InterPro"/>
</dbReference>
<name>A0A0F9R264_9ZZZZ</name>
<dbReference type="AlphaFoldDB" id="A0A0F9R264"/>
<keyword evidence="1" id="KW-0547">Nucleotide-binding</keyword>
<proteinExistence type="predicted"/>
<gene>
    <name evidence="2" type="ORF">LCGC14_1024940</name>
</gene>
<dbReference type="SMART" id="SM00174">
    <property type="entry name" value="RHO"/>
    <property type="match status" value="1"/>
</dbReference>
<dbReference type="NCBIfam" id="TIGR00231">
    <property type="entry name" value="small_GTP"/>
    <property type="match status" value="1"/>
</dbReference>
<evidence type="ECO:0000313" key="2">
    <source>
        <dbReference type="EMBL" id="KKN11598.1"/>
    </source>
</evidence>
<evidence type="ECO:0000256" key="1">
    <source>
        <dbReference type="ARBA" id="ARBA00022741"/>
    </source>
</evidence>
<dbReference type="SMART" id="SM00173">
    <property type="entry name" value="RAS"/>
    <property type="match status" value="1"/>
</dbReference>
<sequence length="218" mass="25939">MSKLTDYTYKIVILGDNEVGITTLKEKYVVDLFPDNHIVNSRKFECKKKLVKQKRFFLKWRVKRFLKRFNKFKLSTSSTGLTIGVDFCIKHINFNEKNFKLQLWVLSNEERFSFLIPNYYHGSSAILFMYDITNLRSLDKIREWIQNINRIIRETTPLFLVGNKIDLEDQREVSKEIIEKVKGNYENLSTVEISLKTGENVEDMFKKLVEMIIDFDLK</sequence>
<dbReference type="SUPFAM" id="SSF52540">
    <property type="entry name" value="P-loop containing nucleoside triphosphate hydrolases"/>
    <property type="match status" value="1"/>
</dbReference>
<dbReference type="Pfam" id="PF00071">
    <property type="entry name" value="Ras"/>
    <property type="match status" value="1"/>
</dbReference>
<dbReference type="EMBL" id="LAZR01004119">
    <property type="protein sequence ID" value="KKN11598.1"/>
    <property type="molecule type" value="Genomic_DNA"/>
</dbReference>
<dbReference type="FunFam" id="3.40.50.300:FF:001447">
    <property type="entry name" value="Ras-related protein Rab-1B"/>
    <property type="match status" value="1"/>
</dbReference>
<dbReference type="PROSITE" id="PS51421">
    <property type="entry name" value="RAS"/>
    <property type="match status" value="1"/>
</dbReference>
<dbReference type="CDD" id="cd00154">
    <property type="entry name" value="Rab"/>
    <property type="match status" value="1"/>
</dbReference>
<reference evidence="2" key="1">
    <citation type="journal article" date="2015" name="Nature">
        <title>Complex archaea that bridge the gap between prokaryotes and eukaryotes.</title>
        <authorList>
            <person name="Spang A."/>
            <person name="Saw J.H."/>
            <person name="Jorgensen S.L."/>
            <person name="Zaremba-Niedzwiedzka K."/>
            <person name="Martijn J."/>
            <person name="Lind A.E."/>
            <person name="van Eijk R."/>
            <person name="Schleper C."/>
            <person name="Guy L."/>
            <person name="Ettema T.J."/>
        </authorList>
    </citation>
    <scope>NUCLEOTIDE SEQUENCE</scope>
</reference>